<accession>X0UZF3</accession>
<proteinExistence type="predicted"/>
<sequence>VLIDVVRLELANTGRGARGSSGLLWIHSIRPIY</sequence>
<organism evidence="1">
    <name type="scientific">marine sediment metagenome</name>
    <dbReference type="NCBI Taxonomy" id="412755"/>
    <lineage>
        <taxon>unclassified sequences</taxon>
        <taxon>metagenomes</taxon>
        <taxon>ecological metagenomes</taxon>
    </lineage>
</organism>
<reference evidence="1" key="1">
    <citation type="journal article" date="2014" name="Front. Microbiol.">
        <title>High frequency of phylogenetically diverse reductive dehalogenase-homologous genes in deep subseafloor sedimentary metagenomes.</title>
        <authorList>
            <person name="Kawai M."/>
            <person name="Futagami T."/>
            <person name="Toyoda A."/>
            <person name="Takaki Y."/>
            <person name="Nishi S."/>
            <person name="Hori S."/>
            <person name="Arai W."/>
            <person name="Tsubouchi T."/>
            <person name="Morono Y."/>
            <person name="Uchiyama I."/>
            <person name="Ito T."/>
            <person name="Fujiyama A."/>
            <person name="Inagaki F."/>
            <person name="Takami H."/>
        </authorList>
    </citation>
    <scope>NUCLEOTIDE SEQUENCE</scope>
    <source>
        <strain evidence="1">Expedition CK06-06</strain>
    </source>
</reference>
<name>X0UZF3_9ZZZZ</name>
<feature type="non-terminal residue" evidence="1">
    <location>
        <position position="1"/>
    </location>
</feature>
<dbReference type="AlphaFoldDB" id="X0UZF3"/>
<gene>
    <name evidence="1" type="ORF">S01H1_36444</name>
</gene>
<protein>
    <submittedName>
        <fullName evidence="1">Uncharacterized protein</fullName>
    </submittedName>
</protein>
<evidence type="ECO:0000313" key="1">
    <source>
        <dbReference type="EMBL" id="GAG04537.1"/>
    </source>
</evidence>
<dbReference type="EMBL" id="BARS01022833">
    <property type="protein sequence ID" value="GAG04537.1"/>
    <property type="molecule type" value="Genomic_DNA"/>
</dbReference>
<comment type="caution">
    <text evidence="1">The sequence shown here is derived from an EMBL/GenBank/DDBJ whole genome shotgun (WGS) entry which is preliminary data.</text>
</comment>